<evidence type="ECO:0000313" key="2">
    <source>
        <dbReference type="EMBL" id="KDS32684.1"/>
    </source>
</evidence>
<reference evidence="2 3" key="1">
    <citation type="submission" date="2014-04" db="EMBL/GenBank/DDBJ databases">
        <authorList>
            <person name="Sears C."/>
            <person name="Carroll K."/>
            <person name="Sack B.R."/>
            <person name="Qadri F."/>
            <person name="Myers L.L."/>
            <person name="Chung G.-T."/>
            <person name="Escheverria P."/>
            <person name="Fraser C.M."/>
            <person name="Sadzewicz L."/>
            <person name="Shefchek K.A."/>
            <person name="Tallon L."/>
            <person name="Das S.P."/>
            <person name="Daugherty S."/>
            <person name="Mongodin E.F."/>
        </authorList>
    </citation>
    <scope>NUCLEOTIDE SEQUENCE [LARGE SCALE GENOMIC DNA]</scope>
    <source>
        <strain evidence="3">3775 SL(B) 10 (iv)</strain>
    </source>
</reference>
<dbReference type="InterPro" id="IPR014976">
    <property type="entry name" value="AbpA_HamA_C"/>
</dbReference>
<dbReference type="RefSeq" id="WP_032944713.1">
    <property type="nucleotide sequence ID" value="NZ_JNHI01000003.1"/>
</dbReference>
<dbReference type="EMBL" id="JNHI01000003">
    <property type="protein sequence ID" value="KDS32684.1"/>
    <property type="molecule type" value="Genomic_DNA"/>
</dbReference>
<feature type="domain" description="Anti-bacteriophage protein A/HamA C-terminal" evidence="1">
    <location>
        <begin position="28"/>
        <end position="306"/>
    </location>
</feature>
<evidence type="ECO:0000259" key="1">
    <source>
        <dbReference type="Pfam" id="PF08878"/>
    </source>
</evidence>
<organism evidence="2 3">
    <name type="scientific">Phocaeicola vulgatus str. 3775 SL</name>
    <name type="common">B</name>
    <name type="synonym">iv</name>
    <dbReference type="NCBI Taxonomy" id="1339350"/>
    <lineage>
        <taxon>Bacteria</taxon>
        <taxon>Pseudomonadati</taxon>
        <taxon>Bacteroidota</taxon>
        <taxon>Bacteroidia</taxon>
        <taxon>Bacteroidales</taxon>
        <taxon>Bacteroidaceae</taxon>
        <taxon>Phocaeicola</taxon>
    </lineage>
</organism>
<dbReference type="PATRIC" id="fig|1339350.3.peg.857"/>
<name>A0A078RB19_PHOVU</name>
<protein>
    <recommendedName>
        <fullName evidence="1">Anti-bacteriophage protein A/HamA C-terminal domain-containing protein</fullName>
    </recommendedName>
</protein>
<dbReference type="Proteomes" id="UP000028134">
    <property type="component" value="Unassembled WGS sequence"/>
</dbReference>
<evidence type="ECO:0000313" key="3">
    <source>
        <dbReference type="Proteomes" id="UP000028134"/>
    </source>
</evidence>
<comment type="caution">
    <text evidence="2">The sequence shown here is derived from an EMBL/GenBank/DDBJ whole genome shotgun (WGS) entry which is preliminary data.</text>
</comment>
<sequence length="313" mass="36568">MDKIKNFDIVVNTCLADIESRSKKSDFDKNDFLLSVVNGFEDGKWREDLFRQFVMNNIAQTGLSADERENICTIDPYTQITRSIMNLRLVDCENGQGSEIAEIVLYGIMRYHYNALPVVPKIFYKQNSNDNAKGADSVHIVIDEDKMDFTLWLGEAKFFNDIIDERLYDPINSVFEALGTEKIKKENSIITNIKDLEYVINNPDIRKKVKEVLRHDVSIDEVKKRLHVPIMLLHECSITKGARELSPEYLEEIKHYHLNRAERFFMSHNNKQKKEGVYGFEKIMFHLILFPVPNKENIVNWFVKRANQIKQDA</sequence>
<gene>
    <name evidence="2" type="ORF">M097_0886</name>
</gene>
<dbReference type="Pfam" id="PF08878">
    <property type="entry name" value="HamA"/>
    <property type="match status" value="1"/>
</dbReference>
<dbReference type="AlphaFoldDB" id="A0A078RB19"/>
<accession>A0A078RB19</accession>
<proteinExistence type="predicted"/>